<dbReference type="AlphaFoldDB" id="A0A4R5KK46"/>
<dbReference type="Pfam" id="PF14038">
    <property type="entry name" value="YqzE"/>
    <property type="match status" value="1"/>
</dbReference>
<dbReference type="RefSeq" id="WP_133231152.1">
    <property type="nucleotide sequence ID" value="NZ_SMRT01000009.1"/>
</dbReference>
<protein>
    <submittedName>
        <fullName evidence="1">YqzE family protein</fullName>
    </submittedName>
</protein>
<dbReference type="OrthoDB" id="2691835at2"/>
<comment type="caution">
    <text evidence="1">The sequence shown here is derived from an EMBL/GenBank/DDBJ whole genome shotgun (WGS) entry which is preliminary data.</text>
</comment>
<keyword evidence="2" id="KW-1185">Reference proteome</keyword>
<dbReference type="Proteomes" id="UP000295636">
    <property type="component" value="Unassembled WGS sequence"/>
</dbReference>
<evidence type="ECO:0000313" key="1">
    <source>
        <dbReference type="EMBL" id="TDF95911.1"/>
    </source>
</evidence>
<proteinExistence type="predicted"/>
<dbReference type="InterPro" id="IPR025622">
    <property type="entry name" value="YqzE"/>
</dbReference>
<accession>A0A4R5KK46</accession>
<evidence type="ECO:0000313" key="2">
    <source>
        <dbReference type="Proteomes" id="UP000295636"/>
    </source>
</evidence>
<reference evidence="1 2" key="1">
    <citation type="submission" date="2019-03" db="EMBL/GenBank/DDBJ databases">
        <title>This is whole genome sequence of Paenibacillus sp MS74 strain.</title>
        <authorList>
            <person name="Trinh H.N."/>
        </authorList>
    </citation>
    <scope>NUCLEOTIDE SEQUENCE [LARGE SCALE GENOMIC DNA]</scope>
    <source>
        <strain evidence="1 2">MS74</strain>
    </source>
</reference>
<organism evidence="1 2">
    <name type="scientific">Paenibacillus piri</name>
    <dbReference type="NCBI Taxonomy" id="2547395"/>
    <lineage>
        <taxon>Bacteria</taxon>
        <taxon>Bacillati</taxon>
        <taxon>Bacillota</taxon>
        <taxon>Bacilli</taxon>
        <taxon>Bacillales</taxon>
        <taxon>Paenibacillaceae</taxon>
        <taxon>Paenibacillus</taxon>
    </lineage>
</organism>
<gene>
    <name evidence="1" type="ORF">E1757_19515</name>
</gene>
<sequence>MPKDGDELVKYVAEQLLNYMETPREVRKQAREYLKEIREPWTYRWFGMMPAAIRMWTEKLRIKK</sequence>
<dbReference type="EMBL" id="SMRT01000009">
    <property type="protein sequence ID" value="TDF95911.1"/>
    <property type="molecule type" value="Genomic_DNA"/>
</dbReference>
<name>A0A4R5KK46_9BACL</name>